<comment type="similarity">
    <text evidence="1">Belongs to the aldo/keto reductase family.</text>
</comment>
<dbReference type="FunFam" id="3.20.20.100:FF:000006">
    <property type="entry name" value="Aldo-keto reductase family 1 member A1"/>
    <property type="match status" value="2"/>
</dbReference>
<dbReference type="PRINTS" id="PR00069">
    <property type="entry name" value="ALDKETRDTASE"/>
</dbReference>
<dbReference type="GO" id="GO:0016491">
    <property type="term" value="F:oxidoreductase activity"/>
    <property type="evidence" value="ECO:0007669"/>
    <property type="project" value="UniProtKB-KW"/>
</dbReference>
<sequence>MALNVPKIKFYNGNEIPAFGLGTWKSKPGEVTQAVKDAIDIGYRHLDCAHVYGNEKEVGAAIAAKIAEGVIKREDLFITSKLWNTYHKTELVEVNLRKSLTDLGVEYLDLYLIHWPIAYKDGPTNFPQTPEGKPLLDVDVDYLDTWKGMEAVLAKGLVKNIGVSNFNSEQIDRLIKNSKVKPVTNQVECHPYLNQRKLSDFCKQRDIVITAYSPLGSPDRPWAKPEDPKLMDDKKLIELSKKYNKSPAQVLIRYQLDLGHVVIPKSVTKSRILENSQVFDFKLAQEDIAYIDTFDCNGRICPMTGSEPSPHYPFHIPKIESTTFYNGNKVPILGLGTWKSKGGTAVEVIKDAVRIGYHHIDTSPVYGNEKEIGEAITALLKEGVVKREDLFVTSKLWNTRHRTDLVEPALRKTLSDLNLEYLDLYLIHWPVAFKELEEPFPEGPDGKVQFSDVDYVETWKAMEQILEKGLAKNIGVSNFNSKQLARILENCKVKPVTNQVECHPYLPQVKLSEFCKSKGILITAYSPLGSPDRPWAQPGDPSLLEDPKVKGIAEKYNKTPAQVVLRYQVQRGHIVIPKSASKVRLQENTNIFDFQLSEDDIKLLHTFDRKWRVCPMNSAAEHKDYPFNEDF</sequence>
<dbReference type="PANTHER" id="PTHR11732">
    <property type="entry name" value="ALDO/KETO REDUCTASE"/>
    <property type="match status" value="1"/>
</dbReference>
<dbReference type="PROSITE" id="PS00798">
    <property type="entry name" value="ALDOKETO_REDUCTASE_1"/>
    <property type="match status" value="1"/>
</dbReference>
<dbReference type="InterPro" id="IPR018170">
    <property type="entry name" value="Aldo/ket_reductase_CS"/>
</dbReference>
<evidence type="ECO:0000256" key="3">
    <source>
        <dbReference type="ARBA" id="ARBA00023002"/>
    </source>
</evidence>
<dbReference type="InterPro" id="IPR036812">
    <property type="entry name" value="NAD(P)_OxRdtase_dom_sf"/>
</dbReference>
<keyword evidence="6" id="KW-1185">Reference proteome</keyword>
<evidence type="ECO:0000256" key="2">
    <source>
        <dbReference type="ARBA" id="ARBA00022857"/>
    </source>
</evidence>
<evidence type="ECO:0000313" key="5">
    <source>
        <dbReference type="EMBL" id="OXU18101.1"/>
    </source>
</evidence>
<dbReference type="AlphaFoldDB" id="A0A232EIG7"/>
<dbReference type="SUPFAM" id="SSF51430">
    <property type="entry name" value="NAD(P)-linked oxidoreductase"/>
    <property type="match status" value="2"/>
</dbReference>
<proteinExistence type="inferred from homology"/>
<dbReference type="InterPro" id="IPR023210">
    <property type="entry name" value="NADP_OxRdtase_dom"/>
</dbReference>
<feature type="domain" description="NADP-dependent oxidoreductase" evidence="4">
    <location>
        <begin position="20"/>
        <end position="293"/>
    </location>
</feature>
<evidence type="ECO:0000259" key="4">
    <source>
        <dbReference type="Pfam" id="PF00248"/>
    </source>
</evidence>
<dbReference type="EMBL" id="NNAY01004286">
    <property type="protein sequence ID" value="OXU18101.1"/>
    <property type="molecule type" value="Genomic_DNA"/>
</dbReference>
<dbReference type="Gene3D" id="3.20.20.100">
    <property type="entry name" value="NADP-dependent oxidoreductase domain"/>
    <property type="match status" value="2"/>
</dbReference>
<evidence type="ECO:0000256" key="1">
    <source>
        <dbReference type="ARBA" id="ARBA00007905"/>
    </source>
</evidence>
<dbReference type="STRING" id="543379.A0A232EIG7"/>
<accession>A0A232EIG7</accession>
<organism evidence="5 6">
    <name type="scientific">Trichomalopsis sarcophagae</name>
    <dbReference type="NCBI Taxonomy" id="543379"/>
    <lineage>
        <taxon>Eukaryota</taxon>
        <taxon>Metazoa</taxon>
        <taxon>Ecdysozoa</taxon>
        <taxon>Arthropoda</taxon>
        <taxon>Hexapoda</taxon>
        <taxon>Insecta</taxon>
        <taxon>Pterygota</taxon>
        <taxon>Neoptera</taxon>
        <taxon>Endopterygota</taxon>
        <taxon>Hymenoptera</taxon>
        <taxon>Apocrita</taxon>
        <taxon>Proctotrupomorpha</taxon>
        <taxon>Chalcidoidea</taxon>
        <taxon>Pteromalidae</taxon>
        <taxon>Pteromalinae</taxon>
        <taxon>Trichomalopsis</taxon>
    </lineage>
</organism>
<feature type="domain" description="NADP-dependent oxidoreductase" evidence="4">
    <location>
        <begin position="333"/>
        <end position="605"/>
    </location>
</feature>
<dbReference type="PROSITE" id="PS00062">
    <property type="entry name" value="ALDOKETO_REDUCTASE_2"/>
    <property type="match status" value="2"/>
</dbReference>
<dbReference type="Proteomes" id="UP000215335">
    <property type="component" value="Unassembled WGS sequence"/>
</dbReference>
<reference evidence="5 6" key="1">
    <citation type="journal article" date="2017" name="Curr. Biol.">
        <title>The Evolution of Venom by Co-option of Single-Copy Genes.</title>
        <authorList>
            <person name="Martinson E.O."/>
            <person name="Mrinalini"/>
            <person name="Kelkar Y.D."/>
            <person name="Chang C.H."/>
            <person name="Werren J.H."/>
        </authorList>
    </citation>
    <scope>NUCLEOTIDE SEQUENCE [LARGE SCALE GENOMIC DNA]</scope>
    <source>
        <strain evidence="5 6">Alberta</strain>
        <tissue evidence="5">Whole body</tissue>
    </source>
</reference>
<dbReference type="PROSITE" id="PS00063">
    <property type="entry name" value="ALDOKETO_REDUCTASE_3"/>
    <property type="match status" value="2"/>
</dbReference>
<gene>
    <name evidence="5" type="ORF">TSAR_007935</name>
</gene>
<dbReference type="OrthoDB" id="416253at2759"/>
<keyword evidence="2" id="KW-0521">NADP</keyword>
<protein>
    <recommendedName>
        <fullName evidence="4">NADP-dependent oxidoreductase domain-containing protein</fullName>
    </recommendedName>
</protein>
<dbReference type="InterPro" id="IPR020471">
    <property type="entry name" value="AKR"/>
</dbReference>
<name>A0A232EIG7_9HYME</name>
<keyword evidence="3" id="KW-0560">Oxidoreductase</keyword>
<dbReference type="Pfam" id="PF00248">
    <property type="entry name" value="Aldo_ket_red"/>
    <property type="match status" value="2"/>
</dbReference>
<evidence type="ECO:0000313" key="6">
    <source>
        <dbReference type="Proteomes" id="UP000215335"/>
    </source>
</evidence>
<comment type="caution">
    <text evidence="5">The sequence shown here is derived from an EMBL/GenBank/DDBJ whole genome shotgun (WGS) entry which is preliminary data.</text>
</comment>